<evidence type="ECO:0000313" key="4">
    <source>
        <dbReference type="Proteomes" id="UP000740883"/>
    </source>
</evidence>
<evidence type="ECO:0000256" key="2">
    <source>
        <dbReference type="SAM" id="Phobius"/>
    </source>
</evidence>
<keyword evidence="2" id="KW-1133">Transmembrane helix</keyword>
<organism evidence="3 4">
    <name type="scientific">Nosema granulosis</name>
    <dbReference type="NCBI Taxonomy" id="83296"/>
    <lineage>
        <taxon>Eukaryota</taxon>
        <taxon>Fungi</taxon>
        <taxon>Fungi incertae sedis</taxon>
        <taxon>Microsporidia</taxon>
        <taxon>Nosematidae</taxon>
        <taxon>Nosema</taxon>
    </lineage>
</organism>
<dbReference type="EMBL" id="SBJO01000130">
    <property type="protein sequence ID" value="KAF9762805.1"/>
    <property type="molecule type" value="Genomic_DNA"/>
</dbReference>
<feature type="region of interest" description="Disordered" evidence="1">
    <location>
        <begin position="93"/>
        <end position="130"/>
    </location>
</feature>
<evidence type="ECO:0000313" key="3">
    <source>
        <dbReference type="EMBL" id="KAF9762805.1"/>
    </source>
</evidence>
<dbReference type="AlphaFoldDB" id="A0A9P6KZ35"/>
<comment type="caution">
    <text evidence="3">The sequence shown here is derived from an EMBL/GenBank/DDBJ whole genome shotgun (WGS) entry which is preliminary data.</text>
</comment>
<keyword evidence="2" id="KW-0812">Transmembrane</keyword>
<feature type="transmembrane region" description="Helical" evidence="2">
    <location>
        <begin position="6"/>
        <end position="25"/>
    </location>
</feature>
<keyword evidence="2" id="KW-0472">Membrane</keyword>
<dbReference type="Proteomes" id="UP000740883">
    <property type="component" value="Unassembled WGS sequence"/>
</dbReference>
<sequence length="232" mass="25900">MLKVAIVIIVVIILVLVGMWFWGFFGESVDSPFSKDGKKINELELDSAIKSLKKNNFKQSDDDIKNILAISYIYAGMKEEDLKSIVESLKKDTKKESTKEGEKSGENNSSKKDTNKDSTKDTNKSTGGKDDLSKIEKLNKAFKNDVFAKDGVDKVLAEDYKNKQVKNLLLSLKDSSDSSKLKSKVPSYDKIIAKYKVTKIDKDSKNLSKQAESVLACFIAAYEKIINGTECK</sequence>
<gene>
    <name evidence="3" type="ORF">NGRA_1734</name>
</gene>
<protein>
    <submittedName>
        <fullName evidence="3">Uncharacterized protein</fullName>
    </submittedName>
</protein>
<keyword evidence="4" id="KW-1185">Reference proteome</keyword>
<name>A0A9P6KZ35_9MICR</name>
<accession>A0A9P6KZ35</accession>
<evidence type="ECO:0000256" key="1">
    <source>
        <dbReference type="SAM" id="MobiDB-lite"/>
    </source>
</evidence>
<proteinExistence type="predicted"/>
<dbReference type="OrthoDB" id="10593669at2759"/>
<reference evidence="3 4" key="1">
    <citation type="journal article" date="2020" name="Genome Biol. Evol.">
        <title>Comparative genomics of strictly vertically transmitted, feminizing microsporidia endosymbionts of amphipod crustaceans.</title>
        <authorList>
            <person name="Cormier A."/>
            <person name="Chebbi M.A."/>
            <person name="Giraud I."/>
            <person name="Wattier R."/>
            <person name="Teixeira M."/>
            <person name="Gilbert C."/>
            <person name="Rigaud T."/>
            <person name="Cordaux R."/>
        </authorList>
    </citation>
    <scope>NUCLEOTIDE SEQUENCE [LARGE SCALE GENOMIC DNA]</scope>
    <source>
        <strain evidence="3 4">Ou3-Ou53</strain>
    </source>
</reference>